<comment type="caution">
    <text evidence="7">The sequence shown here is derived from an EMBL/GenBank/DDBJ whole genome shotgun (WGS) entry which is preliminary data.</text>
</comment>
<dbReference type="SUPFAM" id="SSF48371">
    <property type="entry name" value="ARM repeat"/>
    <property type="match status" value="1"/>
</dbReference>
<dbReference type="PANTHER" id="PTHR10997">
    <property type="entry name" value="IMPORTIN-7, 8, 11"/>
    <property type="match status" value="1"/>
</dbReference>
<dbReference type="InterPro" id="IPR016024">
    <property type="entry name" value="ARM-type_fold"/>
</dbReference>
<evidence type="ECO:0000313" key="8">
    <source>
        <dbReference type="Proteomes" id="UP001498771"/>
    </source>
</evidence>
<protein>
    <submittedName>
        <fullName evidence="7">Armadillo-type protein</fullName>
    </submittedName>
</protein>
<dbReference type="PANTHER" id="PTHR10997:SF9">
    <property type="entry name" value="IMPORTIN-9"/>
    <property type="match status" value="1"/>
</dbReference>
<dbReference type="InterPro" id="IPR056840">
    <property type="entry name" value="HEAT_IPO9_central"/>
</dbReference>
<proteinExistence type="predicted"/>
<evidence type="ECO:0000256" key="4">
    <source>
        <dbReference type="ARBA" id="ARBA00023242"/>
    </source>
</evidence>
<evidence type="ECO:0000313" key="7">
    <source>
        <dbReference type="EMBL" id="KAK7206401.1"/>
    </source>
</evidence>
<dbReference type="InterPro" id="IPR011989">
    <property type="entry name" value="ARM-like"/>
</dbReference>
<accession>A0ABR1F990</accession>
<evidence type="ECO:0000256" key="3">
    <source>
        <dbReference type="ARBA" id="ARBA00022927"/>
    </source>
</evidence>
<dbReference type="EMBL" id="JBBJBU010000003">
    <property type="protein sequence ID" value="KAK7206401.1"/>
    <property type="molecule type" value="Genomic_DNA"/>
</dbReference>
<feature type="domain" description="Importin N-terminal" evidence="6">
    <location>
        <begin position="22"/>
        <end position="100"/>
    </location>
</feature>
<dbReference type="RefSeq" id="XP_064769434.1">
    <property type="nucleotide sequence ID" value="XM_064909585.1"/>
</dbReference>
<evidence type="ECO:0000256" key="1">
    <source>
        <dbReference type="ARBA" id="ARBA00004123"/>
    </source>
</evidence>
<dbReference type="PROSITE" id="PS50166">
    <property type="entry name" value="IMPORTIN_B_NT"/>
    <property type="match status" value="1"/>
</dbReference>
<evidence type="ECO:0000256" key="5">
    <source>
        <dbReference type="SAM" id="MobiDB-lite"/>
    </source>
</evidence>
<dbReference type="Gene3D" id="1.25.10.10">
    <property type="entry name" value="Leucine-rich Repeat Variant"/>
    <property type="match status" value="1"/>
</dbReference>
<evidence type="ECO:0000256" key="2">
    <source>
        <dbReference type="ARBA" id="ARBA00022448"/>
    </source>
</evidence>
<organism evidence="7 8">
    <name type="scientific">Myxozyma melibiosi</name>
    <dbReference type="NCBI Taxonomy" id="54550"/>
    <lineage>
        <taxon>Eukaryota</taxon>
        <taxon>Fungi</taxon>
        <taxon>Dikarya</taxon>
        <taxon>Ascomycota</taxon>
        <taxon>Saccharomycotina</taxon>
        <taxon>Lipomycetes</taxon>
        <taxon>Lipomycetales</taxon>
        <taxon>Lipomycetaceae</taxon>
        <taxon>Myxozyma</taxon>
    </lineage>
</organism>
<dbReference type="GeneID" id="90035097"/>
<keyword evidence="3" id="KW-0653">Protein transport</keyword>
<dbReference type="Proteomes" id="UP001498771">
    <property type="component" value="Unassembled WGS sequence"/>
</dbReference>
<reference evidence="7 8" key="1">
    <citation type="submission" date="2024-03" db="EMBL/GenBank/DDBJ databases">
        <title>Genome-scale model development and genomic sequencing of the oleaginous clade Lipomyces.</title>
        <authorList>
            <consortium name="Lawrence Berkeley National Laboratory"/>
            <person name="Czajka J.J."/>
            <person name="Han Y."/>
            <person name="Kim J."/>
            <person name="Mondo S.J."/>
            <person name="Hofstad B.A."/>
            <person name="Robles A."/>
            <person name="Haridas S."/>
            <person name="Riley R."/>
            <person name="LaButti K."/>
            <person name="Pangilinan J."/>
            <person name="Andreopoulos W."/>
            <person name="Lipzen A."/>
            <person name="Yan J."/>
            <person name="Wang M."/>
            <person name="Ng V."/>
            <person name="Grigoriev I.V."/>
            <person name="Spatafora J.W."/>
            <person name="Magnuson J.K."/>
            <person name="Baker S.E."/>
            <person name="Pomraning K.R."/>
        </authorList>
    </citation>
    <scope>NUCLEOTIDE SEQUENCE [LARGE SCALE GENOMIC DNA]</scope>
    <source>
        <strain evidence="7 8">Phaff 52-87</strain>
    </source>
</reference>
<name>A0ABR1F990_9ASCO</name>
<keyword evidence="2" id="KW-0813">Transport</keyword>
<keyword evidence="4" id="KW-0539">Nucleus</keyword>
<dbReference type="InterPro" id="IPR001494">
    <property type="entry name" value="Importin-beta_N"/>
</dbReference>
<dbReference type="SMART" id="SM00913">
    <property type="entry name" value="IBN_N"/>
    <property type="match status" value="1"/>
</dbReference>
<sequence length="1108" mass="120926">MDLVADLLNATQSSEQSIRTSAEQQINELQTSHAPDLTRALIGIGSSPAYAVPLRQSALLVLKHTIARKWSLQFEEFTGEPLTQEVKAQVRAELFQIMRSSERRLQALAANLVSKISSADFPDDWPELFDDLMGLMRSSENECIRGALVILKELLDDGFTFEQFATIAGPVFEALYSLSISDTVSPKPPPLIPSSNNFSLCNQIEIATKAEVIDAVSAALDFFNQVDNATQEMESFVANSIDKWSEVFARNMTIQVASAAEGDLASSLAGGYGVLALKYNTVKAIQRLESTFPSQSQAAVTSRLFPAVWDDLPTSVALYTSVFINSESDDLDLEDPEGVARFIRLIPLEEIESIRSCAQERKEIRQSVKSSPAMVERLMDLATLMSQISADTEEDYKDDPNSFVTEELSLSTKYTCRTAASDLVSEFSDFAVNPIIDALASKLIALASSADGEKRQQQRLLKACLFLLEVTLVQDRSFGKQLFATPAIEQMVQIIYSGISSDDVFLRARSFIFAGTFSRNLKSLAATSPASAEIAEKLYDAALQSASQDSSFIVRACCLLSIQRFSSTIPRSRHKPTQTAIVQGVNSLIADSADDTPSLLVDALEIAIKISPDLAILPETQIVQLLFLSAAKDAANIQLTSDTFEAFELLAELTEPAHYQKFSETAIPPLVQGLGNATGNDEIANSTLIMSLLAILVQHAPSPLPAGLVDYIFPKTAIILMTSDDNQLLQYGSELLAHIIEHDPDQLRDWKDTHGVLQSTIANPTPNGIEVVLSIVARLLNPSLIDESSAMCIGEVVSAVVDKYGRELGSDLLGQLLSATAQRLEAASNPLFIQNLVLVFAHMVTIDAEGVIGFLADLEFSNSSGLETVVRAWLDNFDVFRGYKEIQLNVLALTKLYQLHDLRVEEIVVKGDILVDEASKKGVILTRSRAKNTPVQYSMIPAHAKIVKLLVRELGAIPSDSGIPSRAGIMAAAESNESAVDEGDGDEWEDVFNPADIGLTMNGLSTPVIYLIFYRANSRCLELKKLARSESFGDDASASDPDDDDNTTRTGGGLFNDKGGDESTNELLIKCLRDICATDGREQFKALVTSYCSRSELEILERWQTVLL</sequence>
<gene>
    <name evidence="7" type="ORF">BZA70DRAFT_134572</name>
</gene>
<dbReference type="Pfam" id="PF25018">
    <property type="entry name" value="HEAT_IPO9_c"/>
    <property type="match status" value="1"/>
</dbReference>
<feature type="region of interest" description="Disordered" evidence="5">
    <location>
        <begin position="1032"/>
        <end position="1058"/>
    </location>
</feature>
<keyword evidence="8" id="KW-1185">Reference proteome</keyword>
<dbReference type="Pfam" id="PF03810">
    <property type="entry name" value="IBN_N"/>
    <property type="match status" value="1"/>
</dbReference>
<comment type="subcellular location">
    <subcellularLocation>
        <location evidence="1">Nucleus</location>
    </subcellularLocation>
</comment>
<evidence type="ECO:0000259" key="6">
    <source>
        <dbReference type="PROSITE" id="PS50166"/>
    </source>
</evidence>